<comment type="caution">
    <text evidence="1">The sequence shown here is derived from an EMBL/GenBank/DDBJ whole genome shotgun (WGS) entry which is preliminary data.</text>
</comment>
<name>A0A392SDU8_9FABA</name>
<evidence type="ECO:0000313" key="2">
    <source>
        <dbReference type="Proteomes" id="UP000265520"/>
    </source>
</evidence>
<accession>A0A392SDU8</accession>
<reference evidence="1 2" key="1">
    <citation type="journal article" date="2018" name="Front. Plant Sci.">
        <title>Red Clover (Trifolium pratense) and Zigzag Clover (T. medium) - A Picture of Genomic Similarities and Differences.</title>
        <authorList>
            <person name="Dluhosova J."/>
            <person name="Istvanek J."/>
            <person name="Nedelnik J."/>
            <person name="Repkova J."/>
        </authorList>
    </citation>
    <scope>NUCLEOTIDE SEQUENCE [LARGE SCALE GENOMIC DNA]</scope>
    <source>
        <strain evidence="2">cv. 10/8</strain>
        <tissue evidence="1">Leaf</tissue>
    </source>
</reference>
<protein>
    <submittedName>
        <fullName evidence="1">Uncharacterized protein</fullName>
    </submittedName>
</protein>
<keyword evidence="2" id="KW-1185">Reference proteome</keyword>
<sequence>ILPSKLRFLIGVEDLEALEVELELTVDV</sequence>
<feature type="non-terminal residue" evidence="1">
    <location>
        <position position="1"/>
    </location>
</feature>
<dbReference type="Proteomes" id="UP000265520">
    <property type="component" value="Unassembled WGS sequence"/>
</dbReference>
<dbReference type="AlphaFoldDB" id="A0A392SDU8"/>
<dbReference type="EMBL" id="LXQA010359700">
    <property type="protein sequence ID" value="MCI46587.1"/>
    <property type="molecule type" value="Genomic_DNA"/>
</dbReference>
<proteinExistence type="predicted"/>
<evidence type="ECO:0000313" key="1">
    <source>
        <dbReference type="EMBL" id="MCI46587.1"/>
    </source>
</evidence>
<organism evidence="1 2">
    <name type="scientific">Trifolium medium</name>
    <dbReference type="NCBI Taxonomy" id="97028"/>
    <lineage>
        <taxon>Eukaryota</taxon>
        <taxon>Viridiplantae</taxon>
        <taxon>Streptophyta</taxon>
        <taxon>Embryophyta</taxon>
        <taxon>Tracheophyta</taxon>
        <taxon>Spermatophyta</taxon>
        <taxon>Magnoliopsida</taxon>
        <taxon>eudicotyledons</taxon>
        <taxon>Gunneridae</taxon>
        <taxon>Pentapetalae</taxon>
        <taxon>rosids</taxon>
        <taxon>fabids</taxon>
        <taxon>Fabales</taxon>
        <taxon>Fabaceae</taxon>
        <taxon>Papilionoideae</taxon>
        <taxon>50 kb inversion clade</taxon>
        <taxon>NPAAA clade</taxon>
        <taxon>Hologalegina</taxon>
        <taxon>IRL clade</taxon>
        <taxon>Trifolieae</taxon>
        <taxon>Trifolium</taxon>
    </lineage>
</organism>